<evidence type="ECO:0000256" key="1">
    <source>
        <dbReference type="SAM" id="Phobius"/>
    </source>
</evidence>
<proteinExistence type="predicted"/>
<feature type="transmembrane region" description="Helical" evidence="1">
    <location>
        <begin position="74"/>
        <end position="94"/>
    </location>
</feature>
<dbReference type="Gene3D" id="3.40.1260.10">
    <property type="entry name" value="DsrEFH-like"/>
    <property type="match status" value="1"/>
</dbReference>
<accession>A0A3B1BE68</accession>
<evidence type="ECO:0000313" key="2">
    <source>
        <dbReference type="EMBL" id="VAX10323.1"/>
    </source>
</evidence>
<sequence>MSNEFSDERLNAFIDNEIDVAEKQQLFDAFRHDEALRKRTCELQKAHDLVKLTYQSVEPPESYQTPLRSKSRPWFMQSMAAGILVVVGSLLGWFTHQQISPKNGLLELAHVVESPRIANADNTRKIMLHVSTNDEYRLNIMLEETEHLLKASRRENEKVFVEILTNGPGLELVKKSGSPSAQRLQRLQSRYDNLFVTACAQAIERVRIDQGIELELIPNTTIVRSSLSEVLERQREGWTYIRI</sequence>
<dbReference type="AlphaFoldDB" id="A0A3B1BE68"/>
<dbReference type="EMBL" id="UOFY01000047">
    <property type="protein sequence ID" value="VAX10323.1"/>
    <property type="molecule type" value="Genomic_DNA"/>
</dbReference>
<dbReference type="SUPFAM" id="SSF75169">
    <property type="entry name" value="DsrEFH-like"/>
    <property type="match status" value="1"/>
</dbReference>
<dbReference type="PANTHER" id="PTHR37691:SF1">
    <property type="entry name" value="BLR3518 PROTEIN"/>
    <property type="match status" value="1"/>
</dbReference>
<keyword evidence="1" id="KW-0812">Transmembrane</keyword>
<gene>
    <name evidence="2" type="ORF">MNBD_GAMMA25-85</name>
</gene>
<evidence type="ECO:0008006" key="3">
    <source>
        <dbReference type="Google" id="ProtNLM"/>
    </source>
</evidence>
<dbReference type="PANTHER" id="PTHR37691">
    <property type="entry name" value="BLR3518 PROTEIN"/>
    <property type="match status" value="1"/>
</dbReference>
<reference evidence="2" key="1">
    <citation type="submission" date="2018-06" db="EMBL/GenBank/DDBJ databases">
        <authorList>
            <person name="Zhirakovskaya E."/>
        </authorList>
    </citation>
    <scope>NUCLEOTIDE SEQUENCE</scope>
</reference>
<organism evidence="2">
    <name type="scientific">hydrothermal vent metagenome</name>
    <dbReference type="NCBI Taxonomy" id="652676"/>
    <lineage>
        <taxon>unclassified sequences</taxon>
        <taxon>metagenomes</taxon>
        <taxon>ecological metagenomes</taxon>
    </lineage>
</organism>
<keyword evidence="1" id="KW-1133">Transmembrane helix</keyword>
<name>A0A3B1BE68_9ZZZZ</name>
<protein>
    <recommendedName>
        <fullName evidence="3">Intracellular sulfur oxidation DsrE/DsrF family protein</fullName>
    </recommendedName>
</protein>
<dbReference type="InterPro" id="IPR027396">
    <property type="entry name" value="DsrEFH-like"/>
</dbReference>
<keyword evidence="1" id="KW-0472">Membrane</keyword>